<dbReference type="OrthoDB" id="10034502at2759"/>
<evidence type="ECO:0000313" key="1">
    <source>
        <dbReference type="EMBL" id="KAG9246927.1"/>
    </source>
</evidence>
<dbReference type="PANTHER" id="PTHR31591:SF1">
    <property type="entry name" value="UPF0613 PROTEIN PB24D3.06C"/>
    <property type="match status" value="1"/>
</dbReference>
<keyword evidence="2" id="KW-1185">Reference proteome</keyword>
<evidence type="ECO:0008006" key="3">
    <source>
        <dbReference type="Google" id="ProtNLM"/>
    </source>
</evidence>
<sequence>MASKFWPKGGLPGILHHYTETLTTFEYTAGGVSKPHSFLFVGGLGDGLATTEYMADVVRALEPTPWSLFTLNLSSAYNQWGLGHLDRDTDEVAECLRYIQDYKKSEFDDSKIVLMGHSTGSQVVLHYLYKPNPHTSTPAWDPNLEHVKRPVLDGAIMQAPVSDRHAIQLVMEEGWLGKTPAEVQAVYRQLEAMAKDALRRKEPLDLIAPLALTSQIGYGTVPLSFRRLSSLVSFSSPQKPGEDDLFSSDLSDEQLAETFGNVQSQGLLRDRLVVLYSGADQSVPDFVNKEYLMRRWRISANRGGKVQVWDDEFSGVIPGASHALSNDDQAEPRKDLVRRVSGYLNRILEQD</sequence>
<dbReference type="Gene3D" id="3.40.50.1820">
    <property type="entry name" value="alpha/beta hydrolase"/>
    <property type="match status" value="1"/>
</dbReference>
<proteinExistence type="predicted"/>
<evidence type="ECO:0000313" key="2">
    <source>
        <dbReference type="Proteomes" id="UP000887226"/>
    </source>
</evidence>
<dbReference type="AlphaFoldDB" id="A0A9P8CHI3"/>
<accession>A0A9P8CHI3</accession>
<dbReference type="InterPro" id="IPR029058">
    <property type="entry name" value="AB_hydrolase_fold"/>
</dbReference>
<reference evidence="1" key="1">
    <citation type="journal article" date="2021" name="IMA Fungus">
        <title>Genomic characterization of three marine fungi, including Emericellopsis atlantica sp. nov. with signatures of a generalist lifestyle and marine biomass degradation.</title>
        <authorList>
            <person name="Hagestad O.C."/>
            <person name="Hou L."/>
            <person name="Andersen J.H."/>
            <person name="Hansen E.H."/>
            <person name="Altermark B."/>
            <person name="Li C."/>
            <person name="Kuhnert E."/>
            <person name="Cox R.J."/>
            <person name="Crous P.W."/>
            <person name="Spatafora J.W."/>
            <person name="Lail K."/>
            <person name="Amirebrahimi M."/>
            <person name="Lipzen A."/>
            <person name="Pangilinan J."/>
            <person name="Andreopoulos W."/>
            <person name="Hayes R.D."/>
            <person name="Ng V."/>
            <person name="Grigoriev I.V."/>
            <person name="Jackson S.A."/>
            <person name="Sutton T.D.S."/>
            <person name="Dobson A.D.W."/>
            <person name="Rama T."/>
        </authorList>
    </citation>
    <scope>NUCLEOTIDE SEQUENCE</scope>
    <source>
        <strain evidence="1">TRa3180A</strain>
    </source>
</reference>
<dbReference type="Proteomes" id="UP000887226">
    <property type="component" value="Unassembled WGS sequence"/>
</dbReference>
<name>A0A9P8CHI3_9HELO</name>
<dbReference type="PANTHER" id="PTHR31591">
    <property type="entry name" value="UPF0613 PROTEIN PB24D3.06C"/>
    <property type="match status" value="1"/>
</dbReference>
<dbReference type="EMBL" id="MU253788">
    <property type="protein sequence ID" value="KAG9246927.1"/>
    <property type="molecule type" value="Genomic_DNA"/>
</dbReference>
<organism evidence="1 2">
    <name type="scientific">Calycina marina</name>
    <dbReference type="NCBI Taxonomy" id="1763456"/>
    <lineage>
        <taxon>Eukaryota</taxon>
        <taxon>Fungi</taxon>
        <taxon>Dikarya</taxon>
        <taxon>Ascomycota</taxon>
        <taxon>Pezizomycotina</taxon>
        <taxon>Leotiomycetes</taxon>
        <taxon>Helotiales</taxon>
        <taxon>Pezizellaceae</taxon>
        <taxon>Calycina</taxon>
    </lineage>
</organism>
<gene>
    <name evidence="1" type="ORF">BJ878DRAFT_495105</name>
</gene>
<dbReference type="Pfam" id="PF08538">
    <property type="entry name" value="DUF1749"/>
    <property type="match status" value="1"/>
</dbReference>
<protein>
    <recommendedName>
        <fullName evidence="3">DUF1749-domain-containing protein</fullName>
    </recommendedName>
</protein>
<dbReference type="SUPFAM" id="SSF53474">
    <property type="entry name" value="alpha/beta-Hydrolases"/>
    <property type="match status" value="1"/>
</dbReference>
<dbReference type="InterPro" id="IPR013744">
    <property type="entry name" value="SidJ"/>
</dbReference>
<comment type="caution">
    <text evidence="1">The sequence shown here is derived from an EMBL/GenBank/DDBJ whole genome shotgun (WGS) entry which is preliminary data.</text>
</comment>